<evidence type="ECO:0000256" key="1">
    <source>
        <dbReference type="SAM" id="MobiDB-lite"/>
    </source>
</evidence>
<dbReference type="AlphaFoldDB" id="A0A1I6QUU9"/>
<accession>A0A1I6QUU9</accession>
<dbReference type="InterPro" id="IPR029058">
    <property type="entry name" value="AB_hydrolase_fold"/>
</dbReference>
<dbReference type="InterPro" id="IPR000073">
    <property type="entry name" value="AB_hydrolase_1"/>
</dbReference>
<feature type="domain" description="AB hydrolase-1" evidence="2">
    <location>
        <begin position="34"/>
        <end position="281"/>
    </location>
</feature>
<name>A0A1I6QUU9_9EURY</name>
<proteinExistence type="predicted"/>
<protein>
    <submittedName>
        <fullName evidence="3">Pimeloyl-ACP methyl ester carboxylesterase</fullName>
    </submittedName>
</protein>
<dbReference type="EMBL" id="FOZS01000001">
    <property type="protein sequence ID" value="SFS56170.1"/>
    <property type="molecule type" value="Genomic_DNA"/>
</dbReference>
<dbReference type="PRINTS" id="PR00412">
    <property type="entry name" value="EPOXHYDRLASE"/>
</dbReference>
<dbReference type="Proteomes" id="UP000199199">
    <property type="component" value="Unassembled WGS sequence"/>
</dbReference>
<evidence type="ECO:0000259" key="2">
    <source>
        <dbReference type="Pfam" id="PF00561"/>
    </source>
</evidence>
<organism evidence="3 4">
    <name type="scientific">Halostagnicola kamekurae</name>
    <dbReference type="NCBI Taxonomy" id="619731"/>
    <lineage>
        <taxon>Archaea</taxon>
        <taxon>Methanobacteriati</taxon>
        <taxon>Methanobacteriota</taxon>
        <taxon>Stenosarchaea group</taxon>
        <taxon>Halobacteria</taxon>
        <taxon>Halobacteriales</taxon>
        <taxon>Natrialbaceae</taxon>
        <taxon>Halostagnicola</taxon>
    </lineage>
</organism>
<dbReference type="RefSeq" id="WP_092903259.1">
    <property type="nucleotide sequence ID" value="NZ_FOZS01000001.1"/>
</dbReference>
<dbReference type="SUPFAM" id="SSF53474">
    <property type="entry name" value="alpha/beta-Hydrolases"/>
    <property type="match status" value="1"/>
</dbReference>
<sequence length="314" mass="32908">MTGGTGVVTIRSDGEDGRSKTRLSYRRAGTGGDPVVLLHGGGVDDATLSWKHAIDALADDYRVYAPDWPGYGDSVVTGGNGAPIGEQTIESYVSVLEGFLDETGLADEPVTLVGISMGGAAALGYALEHAETVAKLALVDSYGLGKRIPGGQFFKGTAHVPGANSLGWLATGLSAETARFALDAVVADAGALEPAFVDAFRARASEPGAGTAFEAFQRAEITAEGDARTDFTDDLESLSVPTLLVHGVDDPLFPVRWSKRAHELLPDSRLELLENCGHWVPRERPAEFGECLQDFLENGTTAEKGSDAENGTSA</sequence>
<dbReference type="GO" id="GO:0016020">
    <property type="term" value="C:membrane"/>
    <property type="evidence" value="ECO:0007669"/>
    <property type="project" value="TreeGrafter"/>
</dbReference>
<reference evidence="4" key="1">
    <citation type="submission" date="2016-10" db="EMBL/GenBank/DDBJ databases">
        <authorList>
            <person name="Varghese N."/>
            <person name="Submissions S."/>
        </authorList>
    </citation>
    <scope>NUCLEOTIDE SEQUENCE [LARGE SCALE GENOMIC DNA]</scope>
    <source>
        <strain evidence="4">DSM 22427</strain>
    </source>
</reference>
<dbReference type="InterPro" id="IPR000639">
    <property type="entry name" value="Epox_hydrolase-like"/>
</dbReference>
<dbReference type="InterPro" id="IPR050266">
    <property type="entry name" value="AB_hydrolase_sf"/>
</dbReference>
<evidence type="ECO:0000313" key="4">
    <source>
        <dbReference type="Proteomes" id="UP000199199"/>
    </source>
</evidence>
<dbReference type="OrthoDB" id="9890at2157"/>
<dbReference type="GO" id="GO:0003824">
    <property type="term" value="F:catalytic activity"/>
    <property type="evidence" value="ECO:0007669"/>
    <property type="project" value="InterPro"/>
</dbReference>
<dbReference type="PANTHER" id="PTHR43798">
    <property type="entry name" value="MONOACYLGLYCEROL LIPASE"/>
    <property type="match status" value="1"/>
</dbReference>
<keyword evidence="4" id="KW-1185">Reference proteome</keyword>
<feature type="region of interest" description="Disordered" evidence="1">
    <location>
        <begin position="1"/>
        <end position="25"/>
    </location>
</feature>
<dbReference type="Pfam" id="PF00561">
    <property type="entry name" value="Abhydrolase_1"/>
    <property type="match status" value="1"/>
</dbReference>
<dbReference type="Gene3D" id="3.40.50.1820">
    <property type="entry name" value="alpha/beta hydrolase"/>
    <property type="match status" value="1"/>
</dbReference>
<dbReference type="PRINTS" id="PR00111">
    <property type="entry name" value="ABHYDROLASE"/>
</dbReference>
<gene>
    <name evidence="3" type="ORF">SAMN04488556_1582</name>
</gene>
<evidence type="ECO:0000313" key="3">
    <source>
        <dbReference type="EMBL" id="SFS56170.1"/>
    </source>
</evidence>
<dbReference type="PANTHER" id="PTHR43798:SF33">
    <property type="entry name" value="HYDROLASE, PUTATIVE (AFU_ORTHOLOGUE AFUA_2G14860)-RELATED"/>
    <property type="match status" value="1"/>
</dbReference>